<protein>
    <submittedName>
        <fullName evidence="1">Uncharacterized protein</fullName>
    </submittedName>
</protein>
<proteinExistence type="predicted"/>
<organism evidence="1">
    <name type="scientific">uncultured Caudovirales phage</name>
    <dbReference type="NCBI Taxonomy" id="2100421"/>
    <lineage>
        <taxon>Viruses</taxon>
        <taxon>Duplodnaviria</taxon>
        <taxon>Heunggongvirae</taxon>
        <taxon>Uroviricota</taxon>
        <taxon>Caudoviricetes</taxon>
        <taxon>Peduoviridae</taxon>
        <taxon>Maltschvirus</taxon>
        <taxon>Maltschvirus maltsch</taxon>
    </lineage>
</organism>
<name>A0A6J5LJL3_9CAUD</name>
<sequence>MSQIVLTSDTLASPATAGAIEYTSPVIYATPVGTQRGVIPNSQFYRLNADYAGTNATGAQGVFGVGTGGAGIGVTLSSSTVYAFETTVMLSKSAGVTSHTIGMGFGGTATVNNILYYLSAQDQTAAGVVGTAGGTTTGVFLSVVSTASNTTFTQAIATAARFVPYTLKGTVSVNASGTFVPQYTLSAAPGGAYSTVAGSYFLIYPIGSAGVINVGTWS</sequence>
<gene>
    <name evidence="1" type="ORF">UFOVP266_52</name>
</gene>
<accession>A0A6J5LJL3</accession>
<evidence type="ECO:0000313" key="1">
    <source>
        <dbReference type="EMBL" id="CAB4134371.1"/>
    </source>
</evidence>
<dbReference type="EMBL" id="LR796280">
    <property type="protein sequence ID" value="CAB4134371.1"/>
    <property type="molecule type" value="Genomic_DNA"/>
</dbReference>
<reference evidence="1" key="1">
    <citation type="submission" date="2020-04" db="EMBL/GenBank/DDBJ databases">
        <authorList>
            <person name="Chiriac C."/>
            <person name="Salcher M."/>
            <person name="Ghai R."/>
            <person name="Kavagutti S V."/>
        </authorList>
    </citation>
    <scope>NUCLEOTIDE SEQUENCE</scope>
</reference>